<reference evidence="2" key="2">
    <citation type="journal article" date="2015" name="Fish Shellfish Immunol.">
        <title>Early steps in the European eel (Anguilla anguilla)-Vibrio vulnificus interaction in the gills: Role of the RtxA13 toxin.</title>
        <authorList>
            <person name="Callol A."/>
            <person name="Pajuelo D."/>
            <person name="Ebbesson L."/>
            <person name="Teles M."/>
            <person name="MacKenzie S."/>
            <person name="Amaro C."/>
        </authorList>
    </citation>
    <scope>NUCLEOTIDE SEQUENCE</scope>
</reference>
<evidence type="ECO:0000313" key="2">
    <source>
        <dbReference type="EMBL" id="JAH97587.1"/>
    </source>
</evidence>
<dbReference type="AlphaFoldDB" id="A0A0E9X4C4"/>
<keyword evidence="1" id="KW-0472">Membrane</keyword>
<name>A0A0E9X4C4_ANGAN</name>
<keyword evidence="1" id="KW-1133">Transmembrane helix</keyword>
<keyword evidence="1" id="KW-0812">Transmembrane</keyword>
<protein>
    <submittedName>
        <fullName evidence="2">Uncharacterized protein</fullName>
    </submittedName>
</protein>
<evidence type="ECO:0000256" key="1">
    <source>
        <dbReference type="SAM" id="Phobius"/>
    </source>
</evidence>
<dbReference type="EMBL" id="GBXM01010990">
    <property type="protein sequence ID" value="JAH97587.1"/>
    <property type="molecule type" value="Transcribed_RNA"/>
</dbReference>
<feature type="transmembrane region" description="Helical" evidence="1">
    <location>
        <begin position="38"/>
        <end position="56"/>
    </location>
</feature>
<sequence>MIMVLFCNCFEAWSADCKHTHTHTHKHSFTGLFPQVLIKIFSWCLYSIYLSIFCFYSNGDHFEAEMITLK</sequence>
<accession>A0A0E9X4C4</accession>
<reference evidence="2" key="1">
    <citation type="submission" date="2014-11" db="EMBL/GenBank/DDBJ databases">
        <authorList>
            <person name="Amaro Gonzalez C."/>
        </authorList>
    </citation>
    <scope>NUCLEOTIDE SEQUENCE</scope>
</reference>
<proteinExistence type="predicted"/>
<organism evidence="2">
    <name type="scientific">Anguilla anguilla</name>
    <name type="common">European freshwater eel</name>
    <name type="synonym">Muraena anguilla</name>
    <dbReference type="NCBI Taxonomy" id="7936"/>
    <lineage>
        <taxon>Eukaryota</taxon>
        <taxon>Metazoa</taxon>
        <taxon>Chordata</taxon>
        <taxon>Craniata</taxon>
        <taxon>Vertebrata</taxon>
        <taxon>Euteleostomi</taxon>
        <taxon>Actinopterygii</taxon>
        <taxon>Neopterygii</taxon>
        <taxon>Teleostei</taxon>
        <taxon>Anguilliformes</taxon>
        <taxon>Anguillidae</taxon>
        <taxon>Anguilla</taxon>
    </lineage>
</organism>